<gene>
    <name evidence="17" type="ORF">FOL46_004070</name>
    <name evidence="16" type="ORF">FOZ61_004282</name>
</gene>
<dbReference type="CDD" id="cd18115">
    <property type="entry name" value="ATP-synt_F1_beta_N"/>
    <property type="match status" value="1"/>
</dbReference>
<dbReference type="GO" id="GO:0045259">
    <property type="term" value="C:proton-transporting ATP synthase complex"/>
    <property type="evidence" value="ECO:0007669"/>
    <property type="project" value="UniProtKB-KW"/>
</dbReference>
<dbReference type="InterPro" id="IPR027417">
    <property type="entry name" value="P-loop_NTPase"/>
</dbReference>
<dbReference type="CDD" id="cd18110">
    <property type="entry name" value="ATP-synt_F1_beta_C"/>
    <property type="match status" value="1"/>
</dbReference>
<evidence type="ECO:0000313" key="19">
    <source>
        <dbReference type="Proteomes" id="UP000572268"/>
    </source>
</evidence>
<keyword evidence="6" id="KW-0375">Hydrogen ion transport</keyword>
<feature type="repeat" description="ANK" evidence="13">
    <location>
        <begin position="1716"/>
        <end position="1748"/>
    </location>
</feature>
<comment type="caution">
    <text evidence="17">The sequence shown here is derived from an EMBL/GenBank/DDBJ whole genome shotgun (WGS) entry which is preliminary data.</text>
</comment>
<dbReference type="PROSITE" id="PS50297">
    <property type="entry name" value="ANK_REP_REGION"/>
    <property type="match status" value="1"/>
</dbReference>
<dbReference type="CDD" id="cd01133">
    <property type="entry name" value="F1-ATPase_beta_CD"/>
    <property type="match status" value="1"/>
</dbReference>
<evidence type="ECO:0000313" key="16">
    <source>
        <dbReference type="EMBL" id="KAF4660050.1"/>
    </source>
</evidence>
<comment type="function">
    <text evidence="14">Produces ATP from ADP in the presence of a proton gradient across the membrane.</text>
</comment>
<dbReference type="InterPro" id="IPR055190">
    <property type="entry name" value="ATP-synt_VA_C"/>
</dbReference>
<dbReference type="SMART" id="SM00382">
    <property type="entry name" value="AAA"/>
    <property type="match status" value="1"/>
</dbReference>
<evidence type="ECO:0000256" key="14">
    <source>
        <dbReference type="RuleBase" id="RU003553"/>
    </source>
</evidence>
<keyword evidence="10" id="KW-0472">Membrane</keyword>
<dbReference type="EC" id="7.1.2.2" evidence="14"/>
<keyword evidence="7 14" id="KW-0067">ATP-binding</keyword>
<dbReference type="PANTHER" id="PTHR15184">
    <property type="entry name" value="ATP SYNTHASE"/>
    <property type="match status" value="1"/>
</dbReference>
<dbReference type="InterPro" id="IPR024034">
    <property type="entry name" value="ATPase_F1/V1_b/a_C"/>
</dbReference>
<evidence type="ECO:0000256" key="6">
    <source>
        <dbReference type="ARBA" id="ARBA00022781"/>
    </source>
</evidence>
<keyword evidence="8" id="KW-1278">Translocase</keyword>
<comment type="similarity">
    <text evidence="2">Belongs to the ATPase alpha/beta chains family.</text>
</comment>
<keyword evidence="13" id="KW-0040">ANK repeat</keyword>
<dbReference type="Proteomes" id="UP000570595">
    <property type="component" value="Unassembled WGS sequence"/>
</dbReference>
<organism evidence="17 19">
    <name type="scientific">Perkinsus olseni</name>
    <name type="common">Perkinsus atlanticus</name>
    <dbReference type="NCBI Taxonomy" id="32597"/>
    <lineage>
        <taxon>Eukaryota</taxon>
        <taxon>Sar</taxon>
        <taxon>Alveolata</taxon>
        <taxon>Perkinsozoa</taxon>
        <taxon>Perkinsea</taxon>
        <taxon>Perkinsida</taxon>
        <taxon>Perkinsidae</taxon>
        <taxon>Perkinsus</taxon>
    </lineage>
</organism>
<dbReference type="FunFam" id="1.10.1140.10:FF:000001">
    <property type="entry name" value="ATP synthase subunit beta"/>
    <property type="match status" value="1"/>
</dbReference>
<evidence type="ECO:0000256" key="8">
    <source>
        <dbReference type="ARBA" id="ARBA00022967"/>
    </source>
</evidence>
<evidence type="ECO:0000256" key="5">
    <source>
        <dbReference type="ARBA" id="ARBA00022741"/>
    </source>
</evidence>
<feature type="domain" description="AAA+ ATPase" evidence="15">
    <location>
        <begin position="184"/>
        <end position="369"/>
    </location>
</feature>
<dbReference type="PROSITE" id="PS50088">
    <property type="entry name" value="ANK_REPEAT"/>
    <property type="match status" value="1"/>
</dbReference>
<reference evidence="18 19" key="1">
    <citation type="submission" date="2020-04" db="EMBL/GenBank/DDBJ databases">
        <title>Perkinsus olseni comparative genomics.</title>
        <authorList>
            <person name="Bogema D.R."/>
        </authorList>
    </citation>
    <scope>NUCLEOTIDE SEQUENCE [LARGE SCALE GENOMIC DNA]</scope>
    <source>
        <strain evidence="16">ATCC PRA-179</strain>
        <strain evidence="17">ATCC PRA-31</strain>
    </source>
</reference>
<evidence type="ECO:0000256" key="13">
    <source>
        <dbReference type="PROSITE-ProRule" id="PRU00023"/>
    </source>
</evidence>
<dbReference type="Gene3D" id="1.25.40.20">
    <property type="entry name" value="Ankyrin repeat-containing domain"/>
    <property type="match status" value="1"/>
</dbReference>
<comment type="subcellular location">
    <subcellularLocation>
        <location evidence="1">Mitochondrion inner membrane</location>
    </subcellularLocation>
</comment>
<comment type="catalytic activity">
    <reaction evidence="14">
        <text>ATP + H2O + 4 H(+)(in) = ADP + phosphate + 5 H(+)(out)</text>
        <dbReference type="Rhea" id="RHEA:57720"/>
        <dbReference type="ChEBI" id="CHEBI:15377"/>
        <dbReference type="ChEBI" id="CHEBI:15378"/>
        <dbReference type="ChEBI" id="CHEBI:30616"/>
        <dbReference type="ChEBI" id="CHEBI:43474"/>
        <dbReference type="ChEBI" id="CHEBI:456216"/>
        <dbReference type="EC" id="7.1.2.2"/>
    </reaction>
</comment>
<evidence type="ECO:0000256" key="7">
    <source>
        <dbReference type="ARBA" id="ARBA00022840"/>
    </source>
</evidence>
<keyword evidence="12 14" id="KW-0066">ATP synthesis</keyword>
<evidence type="ECO:0000256" key="3">
    <source>
        <dbReference type="ARBA" id="ARBA00011648"/>
    </source>
</evidence>
<evidence type="ECO:0000256" key="10">
    <source>
        <dbReference type="ARBA" id="ARBA00023136"/>
    </source>
</evidence>
<keyword evidence="9" id="KW-0406">Ion transport</keyword>
<dbReference type="InterPro" id="IPR002110">
    <property type="entry name" value="Ankyrin_rpt"/>
</dbReference>
<dbReference type="Pfam" id="PF00006">
    <property type="entry name" value="ATP-synt_ab"/>
    <property type="match status" value="1"/>
</dbReference>
<dbReference type="InterPro" id="IPR050053">
    <property type="entry name" value="ATPase_alpha/beta_chains"/>
</dbReference>
<dbReference type="FunFam" id="3.40.50.300:FF:000026">
    <property type="entry name" value="ATP synthase subunit beta"/>
    <property type="match status" value="1"/>
</dbReference>
<dbReference type="GO" id="GO:0042776">
    <property type="term" value="P:proton motive force-driven mitochondrial ATP synthesis"/>
    <property type="evidence" value="ECO:0007669"/>
    <property type="project" value="TreeGrafter"/>
</dbReference>
<dbReference type="OrthoDB" id="14523at2759"/>
<dbReference type="InterPro" id="IPR036121">
    <property type="entry name" value="ATPase_F1/V1/A1_a/bsu_N_sf"/>
</dbReference>
<dbReference type="SUPFAM" id="SSF52540">
    <property type="entry name" value="P-loop containing nucleoside triphosphate hydrolases"/>
    <property type="match status" value="1"/>
</dbReference>
<evidence type="ECO:0000256" key="2">
    <source>
        <dbReference type="ARBA" id="ARBA00008936"/>
    </source>
</evidence>
<evidence type="ECO:0000313" key="17">
    <source>
        <dbReference type="EMBL" id="KAF4664757.1"/>
    </source>
</evidence>
<evidence type="ECO:0000256" key="11">
    <source>
        <dbReference type="ARBA" id="ARBA00023196"/>
    </source>
</evidence>
<dbReference type="FunFam" id="2.40.10.170:FF:000005">
    <property type="entry name" value="ATP synthase subunit beta"/>
    <property type="match status" value="1"/>
</dbReference>
<dbReference type="PANTHER" id="PTHR15184:SF82">
    <property type="entry name" value="ATP SYNTHASE SUBUNIT BETA, MITOCHONDRIAL"/>
    <property type="match status" value="1"/>
</dbReference>
<dbReference type="InterPro" id="IPR000194">
    <property type="entry name" value="ATPase_F1/V1/A1_a/bsu_nucl-bd"/>
</dbReference>
<dbReference type="Gene3D" id="1.10.1140.10">
    <property type="entry name" value="Bovine Mitochondrial F1-atpase, Atp Synthase Beta Chain, Chain D, domain 3"/>
    <property type="match status" value="1"/>
</dbReference>
<dbReference type="PROSITE" id="PS00152">
    <property type="entry name" value="ATPASE_ALPHA_BETA"/>
    <property type="match status" value="1"/>
</dbReference>
<dbReference type="NCBIfam" id="TIGR01039">
    <property type="entry name" value="atpD"/>
    <property type="match status" value="1"/>
</dbReference>
<dbReference type="InterPro" id="IPR003593">
    <property type="entry name" value="AAA+_ATPase"/>
</dbReference>
<dbReference type="Gene3D" id="2.40.10.170">
    <property type="match status" value="1"/>
</dbReference>
<keyword evidence="5 14" id="KW-0547">Nucleotide-binding</keyword>
<comment type="subunit">
    <text evidence="14">F-type ATPases have 2 components, CF(1) - the catalytic core - and CF(0) - the membrane proton channel. CF(1) and CF(0) have multiple subunits.</text>
</comment>
<dbReference type="EMBL" id="JABAHT010000245">
    <property type="protein sequence ID" value="KAF4660050.1"/>
    <property type="molecule type" value="Genomic_DNA"/>
</dbReference>
<dbReference type="Pfam" id="PF02874">
    <property type="entry name" value="ATP-synt_ab_N"/>
    <property type="match status" value="1"/>
</dbReference>
<name>A0A7J6LZP5_PEROL</name>
<dbReference type="InterPro" id="IPR004100">
    <property type="entry name" value="ATPase_F1/V1/A1_a/bsu_N"/>
</dbReference>
<proteinExistence type="inferred from homology"/>
<comment type="subunit">
    <text evidence="3">F-type ATPases have 2 components, CF(1) - the catalytic core - and CF(0) - the membrane proton channel. CF(1) has five subunits: alpha(3), beta(3), gamma(1), delta(1), epsilon(1). CF(0) has three main subunits: a, b and c.</text>
</comment>
<sequence>MSNLFVRSVKHVKVRPSMNFLRTAGFASAAAASAHMAEVAQPGHHGKISQVIGAVVDVHFASGRLPPVLNSLEVQGFEHRLVLEVAQHLGENTVRTIAMDGTDGLVRGQEVVDSGAPISVPVGQGTLGRIMNVIGEPIDELGPIECDTKWPIHRPAPTFSEMDTVARQLYTGIKVVDLLAPYAKGGKIGLFGGAGVGKTVVIMELINNIAMKHGGFSVFAGVGERTREGNDLYHEMIAGGVIKKDKAPGSKAALVYGQMNEPPGARARVGLTGLTVAEYFRDEEGQDVLLFIDNIFRFTQACSEVSALLGRIPSAVGYQPTLATDLGALQERITTTKNGSITSVQAVYVPADDLTDPAPATTFAHLDATTVLSRHIAELGIYPAVDPLDSTSRMLDPSVVGQEHYDIARAVQKVLQDYKSLQDIIAILGMDELSEDDKLTVSRARKMQKFLSQPFFVAENFTGLPGRYVDLPDTISAFQSILRGDCDDIPEAAFFLVGDLNDAKEKSLKLAATAAGYIKPSWTRTSRSCRRPQRTPLGEKIAFDEDGFPCLYRPRLTRMGKLARSRYSPPSYGPSPDGSKWKGSADFMSTMSSTTGGSLQWRTITITRGTEGFSSTPSSSGHVALPSTALGTIIDSTVMSVEESLLHSTPPLVQTLPGGCGIRPSVVAEAFGCSHHPTEWQENALGYLLSNNSRTLVAKLAATVTLWSTEGDTNREAVLVPYQCVETLGRLPTPEEGAALGYSLRNLCDEMCGATAFPRREGLGVNIVYVCCGMGGEKAPITSSVIAQFAREQSNGGSIPTLLWWPSLFIPTDAPPVDAALMVSLAIQSSTHILVIVDGSPSIWLDGELRAGASMRRKATIVEIRSTDEGGQKVLGTGSSRRIHLDKNPYTSRLGVLRSEGVAAHEEEVAAALRRLSKACLSYGEGTTRERDVMALSVWVRQFGPPGHRGRGRRPEGTLAVTLVLGGPTDDIKTAGPMMTTKITAVISGYDLHKAQLRLSLPRLDPTSSGKLRMKIRFISERVEEETPRHGGTRERMNVRVKWDDFYKLCVDRAFLQAYPTQVHLAVAHSRLDLPYVADLIGVQSDGGLLHKCCLLDNSTPLLMLLLGGPEEKAGFDELDDLKRPPLRPGVAKLLGEFDGDGRTPLDVALTRGDHEACHILRRAGGRTSRRFAMEELPLHLSRAVSEGRVPLVEFILRNRLCNPNVLCLVPSDSPLWAAVVEASTTSPPSAVYAPPVYAMVNLAHSLSDAEGFGECSTYQYFKGRGDCAVDGTVDRAYYLSSDRKTRSSGRRAVEGAFFRKGEVFDRLKEMLMPFCRAGCDFEEEAMVSMRVGEANIMRKVASGGRPKLTVPLLSLAVAAGMTRLSRALIEVAKCTPSSTDTSGMPSSLLLKEAMMEGRLTMTRILVNSRKGVIDPADCRDTKGDSPTFWLLRDPNFIKPGPGQWLMAEMLESLVQGGRPMSRGELVDSLDGSGFAYLHYLCALSSIGGIARDCLMKSMPPETLQGGEHLVNLLLDAKAEVDIPSRRSGLTALHLSGCRVAVIDTLLRHKANVKACDTQGRTALHLAVRAVNYCPPRVPDALDEDPTACVELLIRHKASVAAADHRGYTPLHTLCSIPPSSLSDQTACVDVAELLMKHAAAPIDAEDSAAFTPIAVASRTGLHEVVSCIARWQPSVVTFRNKMRSDITCLHVATTPSTVDALMKWKADINATTQPEEQTPLHVHCKAGRADVVDALIRHKAQVEAVDQRGKRPIDYCNDEVTRRILASAIED</sequence>
<dbReference type="Gene3D" id="3.40.50.300">
    <property type="entry name" value="P-loop containing nucleotide triphosphate hydrolases"/>
    <property type="match status" value="1"/>
</dbReference>
<dbReference type="HAMAP" id="MF_01347">
    <property type="entry name" value="ATP_synth_beta_bact"/>
    <property type="match status" value="1"/>
</dbReference>
<dbReference type="GO" id="GO:0005524">
    <property type="term" value="F:ATP binding"/>
    <property type="evidence" value="ECO:0007669"/>
    <property type="project" value="UniProtKB-KW"/>
</dbReference>
<keyword evidence="11 14" id="KW-0139">CF(1)</keyword>
<evidence type="ECO:0000256" key="1">
    <source>
        <dbReference type="ARBA" id="ARBA00004273"/>
    </source>
</evidence>
<evidence type="ECO:0000259" key="15">
    <source>
        <dbReference type="SMART" id="SM00382"/>
    </source>
</evidence>
<dbReference type="Pfam" id="PF22919">
    <property type="entry name" value="ATP-synt_VA_C"/>
    <property type="match status" value="1"/>
</dbReference>
<dbReference type="InterPro" id="IPR036770">
    <property type="entry name" value="Ankyrin_rpt-contain_sf"/>
</dbReference>
<dbReference type="SUPFAM" id="SSF47917">
    <property type="entry name" value="C-terminal domain of alpha and beta subunits of F1 ATP synthase"/>
    <property type="match status" value="1"/>
</dbReference>
<keyword evidence="4" id="KW-0813">Transport</keyword>
<dbReference type="SUPFAM" id="SSF50615">
    <property type="entry name" value="N-terminal domain of alpha and beta subunits of F1 ATP synthase"/>
    <property type="match status" value="1"/>
</dbReference>
<dbReference type="EMBL" id="JABANN010000251">
    <property type="protein sequence ID" value="KAF4664757.1"/>
    <property type="molecule type" value="Genomic_DNA"/>
</dbReference>
<dbReference type="GO" id="GO:0046933">
    <property type="term" value="F:proton-transporting ATP synthase activity, rotational mechanism"/>
    <property type="evidence" value="ECO:0007669"/>
    <property type="project" value="InterPro"/>
</dbReference>
<evidence type="ECO:0000256" key="4">
    <source>
        <dbReference type="ARBA" id="ARBA00022448"/>
    </source>
</evidence>
<protein>
    <recommendedName>
        <fullName evidence="14">ATP synthase subunit beta</fullName>
        <ecNumber evidence="14">7.1.2.2</ecNumber>
    </recommendedName>
</protein>
<dbReference type="GO" id="GO:0005743">
    <property type="term" value="C:mitochondrial inner membrane"/>
    <property type="evidence" value="ECO:0007669"/>
    <property type="project" value="UniProtKB-SubCell"/>
</dbReference>
<dbReference type="Proteomes" id="UP000572268">
    <property type="component" value="Unassembled WGS sequence"/>
</dbReference>
<dbReference type="SMART" id="SM00248">
    <property type="entry name" value="ANK"/>
    <property type="match status" value="8"/>
</dbReference>
<accession>A0A7J6LZP5</accession>
<dbReference type="InterPro" id="IPR020003">
    <property type="entry name" value="ATPase_a/bsu_AS"/>
</dbReference>
<evidence type="ECO:0000256" key="9">
    <source>
        <dbReference type="ARBA" id="ARBA00023065"/>
    </source>
</evidence>
<evidence type="ECO:0000256" key="12">
    <source>
        <dbReference type="ARBA" id="ARBA00023310"/>
    </source>
</evidence>
<dbReference type="SUPFAM" id="SSF48403">
    <property type="entry name" value="Ankyrin repeat"/>
    <property type="match status" value="1"/>
</dbReference>
<evidence type="ECO:0000313" key="18">
    <source>
        <dbReference type="Proteomes" id="UP000570595"/>
    </source>
</evidence>
<dbReference type="InterPro" id="IPR005722">
    <property type="entry name" value="ATP_synth_F1_bsu"/>
</dbReference>